<evidence type="ECO:0000259" key="2">
    <source>
        <dbReference type="Pfam" id="PF08546"/>
    </source>
</evidence>
<dbReference type="AlphaFoldDB" id="D9Q2W1"/>
<dbReference type="STRING" id="666510.ASAC_1244"/>
<dbReference type="HOGENOM" id="CLU_031468_0_0_2"/>
<gene>
    <name evidence="3" type="ordered locus">ASAC_1244</name>
</gene>
<dbReference type="InterPro" id="IPR013332">
    <property type="entry name" value="KPR_N"/>
</dbReference>
<feature type="domain" description="Ketopantoate reductase N-terminal" evidence="1">
    <location>
        <begin position="7"/>
        <end position="143"/>
    </location>
</feature>
<dbReference type="GO" id="GO:0005737">
    <property type="term" value="C:cytoplasm"/>
    <property type="evidence" value="ECO:0007669"/>
    <property type="project" value="TreeGrafter"/>
</dbReference>
<feature type="domain" description="Ketopantoate reductase C-terminal" evidence="2">
    <location>
        <begin position="172"/>
        <end position="292"/>
    </location>
</feature>
<dbReference type="EMBL" id="CP001742">
    <property type="protein sequence ID" value="ADL19649.1"/>
    <property type="molecule type" value="Genomic_DNA"/>
</dbReference>
<dbReference type="RefSeq" id="WP_013267161.1">
    <property type="nucleotide sequence ID" value="NC_014374.1"/>
</dbReference>
<dbReference type="Pfam" id="PF08546">
    <property type="entry name" value="ApbA_C"/>
    <property type="match status" value="1"/>
</dbReference>
<dbReference type="GeneID" id="9499499"/>
<organism evidence="3 4">
    <name type="scientific">Acidilobus saccharovorans (strain DSM 16705 / JCM 18335 / VKM B-2471 / 345-15)</name>
    <dbReference type="NCBI Taxonomy" id="666510"/>
    <lineage>
        <taxon>Archaea</taxon>
        <taxon>Thermoproteota</taxon>
        <taxon>Thermoprotei</taxon>
        <taxon>Acidilobales</taxon>
        <taxon>Acidilobaceae</taxon>
        <taxon>Acidilobus</taxon>
    </lineage>
</organism>
<protein>
    <submittedName>
        <fullName evidence="3">Putative 2-dehydropantoate 2-reductase</fullName>
    </submittedName>
</protein>
<dbReference type="PANTHER" id="PTHR21708">
    <property type="entry name" value="PROBABLE 2-DEHYDROPANTOATE 2-REDUCTASE"/>
    <property type="match status" value="1"/>
</dbReference>
<dbReference type="OrthoDB" id="201845at2157"/>
<dbReference type="InterPro" id="IPR013328">
    <property type="entry name" value="6PGD_dom2"/>
</dbReference>
<dbReference type="InterPro" id="IPR036291">
    <property type="entry name" value="NAD(P)-bd_dom_sf"/>
</dbReference>
<dbReference type="InterPro" id="IPR051402">
    <property type="entry name" value="KPR-Related"/>
</dbReference>
<dbReference type="InterPro" id="IPR013752">
    <property type="entry name" value="KPA_reductase"/>
</dbReference>
<reference evidence="3 4" key="1">
    <citation type="journal article" date="2010" name="Appl. Environ. Microbiol.">
        <title>The genome sequence of the crenarchaeon Acidilobus saccharovorans supports a new order, Acidilobales, and suggests an important ecological role in terrestrial acidic hot springs.</title>
        <authorList>
            <person name="Mardanov A.V."/>
            <person name="Svetlitchnyi V.A."/>
            <person name="Beletsky A.V."/>
            <person name="Prokofeva M.I."/>
            <person name="Bonch-Osmolovskaya E.A."/>
            <person name="Ravin N.V."/>
            <person name="Skryabin K.G."/>
        </authorList>
    </citation>
    <scope>NUCLEOTIDE SEQUENCE [LARGE SCALE GENOMIC DNA]</scope>
    <source>
        <strain evidence="4">DSM 16705 / JCM 18335 / VKM B-2471 / 345-15</strain>
    </source>
</reference>
<dbReference type="Gene3D" id="3.40.50.720">
    <property type="entry name" value="NAD(P)-binding Rossmann-like Domain"/>
    <property type="match status" value="1"/>
</dbReference>
<dbReference type="eggNOG" id="arCOG04139">
    <property type="taxonomic scope" value="Archaea"/>
</dbReference>
<sequence length="308" mass="33000">MLRVAIVGGCGAAGSVAAAALVKGGASVEIIDRGKKGCSDEEVEVEGLWKGRLTVCGWSSAKGPYDVVILFTKAYDADGVIEDSVKLNAKLYVSPHNGLGPLELLEERAGSRAAGSVVYYGATRVSRCRSKYNGGRKVILGCRRGCDETLLRDLSEALKAGGLDAIVTTPEDFQSERWLKLAVNSAINPVTALSWDKNEVIIKDEIARDLAADLAAETGNVASQLGIKLPEDPVEATYRTARETADNCSSTVQDLAANRETELKYINLAVWNASVSLQVRAVANLSVYRAVEVASRWLKGRRSPCVRL</sequence>
<dbReference type="InterPro" id="IPR008927">
    <property type="entry name" value="6-PGluconate_DH-like_C_sf"/>
</dbReference>
<dbReference type="KEGG" id="asc:ASAC_1244"/>
<keyword evidence="4" id="KW-1185">Reference proteome</keyword>
<dbReference type="Proteomes" id="UP000000346">
    <property type="component" value="Chromosome"/>
</dbReference>
<dbReference type="Pfam" id="PF02558">
    <property type="entry name" value="ApbA"/>
    <property type="match status" value="1"/>
</dbReference>
<evidence type="ECO:0000313" key="4">
    <source>
        <dbReference type="Proteomes" id="UP000000346"/>
    </source>
</evidence>
<accession>D9Q2W1</accession>
<dbReference type="PANTHER" id="PTHR21708:SF26">
    <property type="entry name" value="2-DEHYDROPANTOATE 2-REDUCTASE"/>
    <property type="match status" value="1"/>
</dbReference>
<dbReference type="InParanoid" id="D9Q2W1"/>
<dbReference type="SUPFAM" id="SSF51735">
    <property type="entry name" value="NAD(P)-binding Rossmann-fold domains"/>
    <property type="match status" value="1"/>
</dbReference>
<dbReference type="SUPFAM" id="SSF48179">
    <property type="entry name" value="6-phosphogluconate dehydrogenase C-terminal domain-like"/>
    <property type="match status" value="1"/>
</dbReference>
<evidence type="ECO:0000259" key="1">
    <source>
        <dbReference type="Pfam" id="PF02558"/>
    </source>
</evidence>
<name>D9Q2W1_ACIS3</name>
<proteinExistence type="predicted"/>
<dbReference type="Gene3D" id="1.10.1040.10">
    <property type="entry name" value="N-(1-d-carboxylethyl)-l-norvaline Dehydrogenase, domain 2"/>
    <property type="match status" value="1"/>
</dbReference>
<evidence type="ECO:0000313" key="3">
    <source>
        <dbReference type="EMBL" id="ADL19649.1"/>
    </source>
</evidence>